<dbReference type="EMBL" id="MCGT01000009">
    <property type="protein sequence ID" value="ORX57056.1"/>
    <property type="molecule type" value="Genomic_DNA"/>
</dbReference>
<evidence type="ECO:0000256" key="8">
    <source>
        <dbReference type="ARBA" id="ARBA00022670"/>
    </source>
</evidence>
<dbReference type="InterPro" id="IPR005317">
    <property type="entry name" value="Dipeptidyl-peptase3"/>
</dbReference>
<dbReference type="FunFam" id="3.30.540.30:FF:000003">
    <property type="entry name" value="Dipeptidyl peptidase 3"/>
    <property type="match status" value="1"/>
</dbReference>
<keyword evidence="13 14" id="KW-0482">Metalloprotease</keyword>
<dbReference type="GO" id="GO:0008239">
    <property type="term" value="F:dipeptidyl-peptidase activity"/>
    <property type="evidence" value="ECO:0007669"/>
    <property type="project" value="UniProtKB-UniRule"/>
</dbReference>
<evidence type="ECO:0000256" key="2">
    <source>
        <dbReference type="ARBA" id="ARBA00004496"/>
    </source>
</evidence>
<evidence type="ECO:0000256" key="10">
    <source>
        <dbReference type="ARBA" id="ARBA00022801"/>
    </source>
</evidence>
<evidence type="ECO:0000256" key="11">
    <source>
        <dbReference type="ARBA" id="ARBA00022833"/>
    </source>
</evidence>
<dbReference type="FunFam" id="3.30.540.30:FF:000002">
    <property type="entry name" value="Dipeptidyl peptidase 3"/>
    <property type="match status" value="1"/>
</dbReference>
<dbReference type="FunFam" id="3.30.540.30:FF:000001">
    <property type="entry name" value="Dipeptidyl peptidase 3"/>
    <property type="match status" value="1"/>
</dbReference>
<evidence type="ECO:0000256" key="4">
    <source>
        <dbReference type="ARBA" id="ARBA00012063"/>
    </source>
</evidence>
<feature type="active site" evidence="15">
    <location>
        <position position="438"/>
    </location>
</feature>
<evidence type="ECO:0000256" key="9">
    <source>
        <dbReference type="ARBA" id="ARBA00022723"/>
    </source>
</evidence>
<comment type="cofactor">
    <cofactor evidence="14 16">
        <name>Zn(2+)</name>
        <dbReference type="ChEBI" id="CHEBI:29105"/>
    </cofactor>
    <text evidence="14 16">Binds 1 zinc ion per subunit.</text>
</comment>
<keyword evidence="18" id="KW-1185">Reference proteome</keyword>
<gene>
    <name evidence="17" type="ORF">DM01DRAFT_1303478</name>
</gene>
<comment type="catalytic activity">
    <reaction evidence="1 14">
        <text>Release of an N-terminal dipeptide from a peptide comprising four or more residues, with broad specificity. Also acts on dipeptidyl 2-naphthylamides.</text>
        <dbReference type="EC" id="3.4.14.4"/>
    </reaction>
</comment>
<dbReference type="EC" id="3.4.14.4" evidence="4 14"/>
<protein>
    <recommendedName>
        <fullName evidence="5 14">Dipeptidyl peptidase 3</fullName>
        <ecNumber evidence="4 14">3.4.14.4</ecNumber>
    </recommendedName>
    <alternativeName>
        <fullName evidence="14">Dipeptidyl aminopeptidase III</fullName>
    </alternativeName>
    <alternativeName>
        <fullName evidence="14">Dipeptidyl peptidase III</fullName>
    </alternativeName>
</protein>
<dbReference type="PANTHER" id="PTHR23422:SF11">
    <property type="entry name" value="DIPEPTIDYL PEPTIDASE 3"/>
    <property type="match status" value="1"/>
</dbReference>
<evidence type="ECO:0000256" key="15">
    <source>
        <dbReference type="PIRSR" id="PIRSR007828-1"/>
    </source>
</evidence>
<evidence type="ECO:0000256" key="3">
    <source>
        <dbReference type="ARBA" id="ARBA00010200"/>
    </source>
</evidence>
<dbReference type="GO" id="GO:0008270">
    <property type="term" value="F:zinc ion binding"/>
    <property type="evidence" value="ECO:0007669"/>
    <property type="project" value="UniProtKB-ARBA"/>
</dbReference>
<sequence>MSSQTNASRYLADAKTPFSLLEAKPYFDTLSNTEKLYAHHMSRAAFNGARITLIQTNPEANAIYDLIMNLFSTQAGDLVSSQSLQEKSGVSAEAFDALLQYCGQFLGNLSNYKSFGDEKFIPRIAEADFEKVVAAAPQAEKVMALFESCKGEIYSVDPVAKNLLGYPDDGHLSGYYSANITKDDIKTVQSYLETLAIYPLNTRLFKTEKGYELMVASSDEATEHHTFPDGNTLTVTYGDFKDQMAKVNKHIHAAQAVSANENQTNMLISYHDSFKTGSVLSHMESQRHWLRDLSPRVETNIGFIETYRDPQGVRAEWEGFVAMVNEAQTEKFNKLVEQAPVFVSRLPWPATFERETINKPDFTSLEVLSFATCGVPAGINIPNYAEVTQKLGSKNVSLGNVISASSPGEKFPFIRSDDLELYARLRNPSFELQVGTHEMGHGTGKLFTQDDQGNLNFDPSSTTHPFTQEPVNSWYKPGQSFNSVFKNIGGSYEECRAECIALTLGPEEDILDIFGYHGQDADDIVYIMYLNMARAGLCALEYFDPEAKKWGQAHMMARYAITATMMQAGQGFLEFKNITDSDGKASLEIHLDRSKIKSVGRPAIAKFLEQLQVFKATADEAQGTELYNEKTAVPDDWLLYRGIVISHKQPRKVFIQANTFIQPDGQVLLKEYEATPMGMIQSFLERDL</sequence>
<dbReference type="InterPro" id="IPR039461">
    <property type="entry name" value="Peptidase_M49"/>
</dbReference>
<dbReference type="Proteomes" id="UP000242146">
    <property type="component" value="Unassembled WGS sequence"/>
</dbReference>
<keyword evidence="7 14" id="KW-0963">Cytoplasm</keyword>
<evidence type="ECO:0000256" key="6">
    <source>
        <dbReference type="ARBA" id="ARBA00022438"/>
    </source>
</evidence>
<feature type="binding site" evidence="16">
    <location>
        <position position="494"/>
    </location>
    <ligand>
        <name>Zn(2+)</name>
        <dbReference type="ChEBI" id="CHEBI:29105"/>
        <note>catalytic</note>
    </ligand>
</feature>
<dbReference type="Pfam" id="PF03571">
    <property type="entry name" value="Peptidase_M49"/>
    <property type="match status" value="1"/>
</dbReference>
<comment type="similarity">
    <text evidence="3 14">Belongs to the peptidase M49 family.</text>
</comment>
<proteinExistence type="inferred from homology"/>
<feature type="binding site" evidence="16">
    <location>
        <position position="441"/>
    </location>
    <ligand>
        <name>Zn(2+)</name>
        <dbReference type="ChEBI" id="CHEBI:29105"/>
        <note>catalytic</note>
    </ligand>
</feature>
<dbReference type="STRING" id="101127.A0A1X2GMC8"/>
<evidence type="ECO:0000256" key="13">
    <source>
        <dbReference type="ARBA" id="ARBA00023049"/>
    </source>
</evidence>
<dbReference type="OrthoDB" id="4694525at2759"/>
<dbReference type="GO" id="GO:0005737">
    <property type="term" value="C:cytoplasm"/>
    <property type="evidence" value="ECO:0007669"/>
    <property type="project" value="UniProtKB-SubCell"/>
</dbReference>
<dbReference type="PANTHER" id="PTHR23422">
    <property type="entry name" value="DIPEPTIDYL PEPTIDASE III-RELATED"/>
    <property type="match status" value="1"/>
</dbReference>
<dbReference type="GO" id="GO:0008235">
    <property type="term" value="F:metalloexopeptidase activity"/>
    <property type="evidence" value="ECO:0007669"/>
    <property type="project" value="InterPro"/>
</dbReference>
<evidence type="ECO:0000256" key="16">
    <source>
        <dbReference type="PIRSR" id="PIRSR007828-2"/>
    </source>
</evidence>
<evidence type="ECO:0000256" key="7">
    <source>
        <dbReference type="ARBA" id="ARBA00022490"/>
    </source>
</evidence>
<keyword evidence="10 14" id="KW-0378">Hydrolase</keyword>
<dbReference type="GO" id="GO:0004177">
    <property type="term" value="F:aminopeptidase activity"/>
    <property type="evidence" value="ECO:0007669"/>
    <property type="project" value="UniProtKB-KW"/>
</dbReference>
<keyword evidence="6 14" id="KW-0031">Aminopeptidase</keyword>
<organism evidence="17 18">
    <name type="scientific">Hesseltinella vesiculosa</name>
    <dbReference type="NCBI Taxonomy" id="101127"/>
    <lineage>
        <taxon>Eukaryota</taxon>
        <taxon>Fungi</taxon>
        <taxon>Fungi incertae sedis</taxon>
        <taxon>Mucoromycota</taxon>
        <taxon>Mucoromycotina</taxon>
        <taxon>Mucoromycetes</taxon>
        <taxon>Mucorales</taxon>
        <taxon>Cunninghamellaceae</taxon>
        <taxon>Hesseltinella</taxon>
    </lineage>
</organism>
<evidence type="ECO:0000256" key="14">
    <source>
        <dbReference type="PIRNR" id="PIRNR007828"/>
    </source>
</evidence>
<comment type="subcellular location">
    <subcellularLocation>
        <location evidence="2">Cytoplasm</location>
    </subcellularLocation>
</comment>
<name>A0A1X2GMC8_9FUNG</name>
<keyword evidence="11 14" id="KW-0862">Zinc</keyword>
<keyword evidence="8 14" id="KW-0645">Protease</keyword>
<evidence type="ECO:0000313" key="17">
    <source>
        <dbReference type="EMBL" id="ORX57056.1"/>
    </source>
</evidence>
<dbReference type="Gene3D" id="3.30.540.30">
    <property type="match status" value="3"/>
</dbReference>
<evidence type="ECO:0000313" key="18">
    <source>
        <dbReference type="Proteomes" id="UP000242146"/>
    </source>
</evidence>
<evidence type="ECO:0000256" key="1">
    <source>
        <dbReference type="ARBA" id="ARBA00001336"/>
    </source>
</evidence>
<comment type="caution">
    <text evidence="17">The sequence shown here is derived from an EMBL/GenBank/DDBJ whole genome shotgun (WGS) entry which is preliminary data.</text>
</comment>
<evidence type="ECO:0000256" key="5">
    <source>
        <dbReference type="ARBA" id="ARBA00014713"/>
    </source>
</evidence>
<feature type="binding site" evidence="16">
    <location>
        <position position="437"/>
    </location>
    <ligand>
        <name>Zn(2+)</name>
        <dbReference type="ChEBI" id="CHEBI:29105"/>
        <note>catalytic</note>
    </ligand>
</feature>
<dbReference type="GO" id="GO:0006508">
    <property type="term" value="P:proteolysis"/>
    <property type="evidence" value="ECO:0007669"/>
    <property type="project" value="UniProtKB-KW"/>
</dbReference>
<keyword evidence="12" id="KW-0007">Acetylation</keyword>
<accession>A0A1X2GMC8</accession>
<dbReference type="PIRSF" id="PIRSF007828">
    <property type="entry name" value="Dipeptidyl-peptidase_III"/>
    <property type="match status" value="1"/>
</dbReference>
<reference evidence="17 18" key="1">
    <citation type="submission" date="2016-07" db="EMBL/GenBank/DDBJ databases">
        <title>Pervasive Adenine N6-methylation of Active Genes in Fungi.</title>
        <authorList>
            <consortium name="DOE Joint Genome Institute"/>
            <person name="Mondo S.J."/>
            <person name="Dannebaum R.O."/>
            <person name="Kuo R.C."/>
            <person name="Labutti K."/>
            <person name="Haridas S."/>
            <person name="Kuo A."/>
            <person name="Salamov A."/>
            <person name="Ahrendt S.R."/>
            <person name="Lipzen A."/>
            <person name="Sullivan W."/>
            <person name="Andreopoulos W.B."/>
            <person name="Clum A."/>
            <person name="Lindquist E."/>
            <person name="Daum C."/>
            <person name="Ramamoorthy G.K."/>
            <person name="Gryganskyi A."/>
            <person name="Culley D."/>
            <person name="Magnuson J.K."/>
            <person name="James T.Y."/>
            <person name="O'Malley M.A."/>
            <person name="Stajich J.E."/>
            <person name="Spatafora J.W."/>
            <person name="Visel A."/>
            <person name="Grigoriev I.V."/>
        </authorList>
    </citation>
    <scope>NUCLEOTIDE SEQUENCE [LARGE SCALE GENOMIC DNA]</scope>
    <source>
        <strain evidence="17 18">NRRL 3301</strain>
    </source>
</reference>
<dbReference type="AlphaFoldDB" id="A0A1X2GMC8"/>
<keyword evidence="9 14" id="KW-0479">Metal-binding</keyword>
<evidence type="ECO:0000256" key="12">
    <source>
        <dbReference type="ARBA" id="ARBA00022990"/>
    </source>
</evidence>